<accession>A0ABT3HKA0</accession>
<evidence type="ECO:0000256" key="1">
    <source>
        <dbReference type="SAM" id="SignalP"/>
    </source>
</evidence>
<feature type="chain" id="PRO_5045524876" evidence="1">
    <location>
        <begin position="19"/>
        <end position="223"/>
    </location>
</feature>
<dbReference type="Proteomes" id="UP001163719">
    <property type="component" value="Unassembled WGS sequence"/>
</dbReference>
<sequence length="223" mass="23802">MKTLICSILLLSTTTCVAQIGIGTTTPKGTLDVEGNTLVDGSMKINNITDAPINSNLLLVRSEDSTPKGELKLLDINLRNVAPVNKYKVIVSNVDSHQIVDLSTNLPTSKYVVAITDAVFLGASTTSTLVLSSPSKRLYGTFSTEVKTINRTIGGVVTPVYAVNMAFKGANSVALNNNPTKGRWEFSLVVYERSLVKDWGTISGKVTSPTYSSTSTSTPQALQ</sequence>
<proteinExistence type="predicted"/>
<organism evidence="2 3">
    <name type="scientific">Chryseobacterium oryctis</name>
    <dbReference type="NCBI Taxonomy" id="2952618"/>
    <lineage>
        <taxon>Bacteria</taxon>
        <taxon>Pseudomonadati</taxon>
        <taxon>Bacteroidota</taxon>
        <taxon>Flavobacteriia</taxon>
        <taxon>Flavobacteriales</taxon>
        <taxon>Weeksellaceae</taxon>
        <taxon>Chryseobacterium group</taxon>
        <taxon>Chryseobacterium</taxon>
    </lineage>
</organism>
<name>A0ABT3HKA0_9FLAO</name>
<feature type="signal peptide" evidence="1">
    <location>
        <begin position="1"/>
        <end position="18"/>
    </location>
</feature>
<keyword evidence="1" id="KW-0732">Signal</keyword>
<evidence type="ECO:0000313" key="3">
    <source>
        <dbReference type="Proteomes" id="UP001163719"/>
    </source>
</evidence>
<reference evidence="2" key="1">
    <citation type="submission" date="2022-10" db="EMBL/GenBank/DDBJ databases">
        <title>Chryseobacterium babae sp. nov. isolated from the gut of the beetle Oryctes rhinoceros, and Chryseobacterium kimseyorum sp. nov., isolated from a stick insect rearing cage.</title>
        <authorList>
            <person name="Shelomi M."/>
            <person name="Han C.-J."/>
            <person name="Chen W.-M."/>
            <person name="Chen H.-K."/>
            <person name="Liaw S.-J."/>
            <person name="Muhle E."/>
            <person name="Clermont D."/>
        </authorList>
    </citation>
    <scope>NUCLEOTIDE SEQUENCE</scope>
    <source>
        <strain evidence="2">WLa1L2M3</strain>
    </source>
</reference>
<dbReference type="RefSeq" id="WP_264742173.1">
    <property type="nucleotide sequence ID" value="NZ_JAPDHV010000001.1"/>
</dbReference>
<gene>
    <name evidence="2" type="ORF">OH806_02890</name>
</gene>
<keyword evidence="3" id="KW-1185">Reference proteome</keyword>
<evidence type="ECO:0000313" key="2">
    <source>
        <dbReference type="EMBL" id="MCW3160218.1"/>
    </source>
</evidence>
<protein>
    <submittedName>
        <fullName evidence="2">Uncharacterized protein</fullName>
    </submittedName>
</protein>
<dbReference type="EMBL" id="JAPDHV010000001">
    <property type="protein sequence ID" value="MCW3160218.1"/>
    <property type="molecule type" value="Genomic_DNA"/>
</dbReference>
<comment type="caution">
    <text evidence="2">The sequence shown here is derived from an EMBL/GenBank/DDBJ whole genome shotgun (WGS) entry which is preliminary data.</text>
</comment>